<evidence type="ECO:0000256" key="1">
    <source>
        <dbReference type="SAM" id="SignalP"/>
    </source>
</evidence>
<comment type="caution">
    <text evidence="2">The sequence shown here is derived from an EMBL/GenBank/DDBJ whole genome shotgun (WGS) entry which is preliminary data.</text>
</comment>
<protein>
    <recommendedName>
        <fullName evidence="4">Lipoprotein</fullName>
    </recommendedName>
</protein>
<dbReference type="EMBL" id="JACRVF010000003">
    <property type="protein sequence ID" value="MBC5993720.1"/>
    <property type="molecule type" value="Genomic_DNA"/>
</dbReference>
<dbReference type="Proteomes" id="UP000603640">
    <property type="component" value="Unassembled WGS sequence"/>
</dbReference>
<evidence type="ECO:0008006" key="4">
    <source>
        <dbReference type="Google" id="ProtNLM"/>
    </source>
</evidence>
<accession>A0A923N6C0</accession>
<feature type="chain" id="PRO_5037632993" description="Lipoprotein" evidence="1">
    <location>
        <begin position="19"/>
        <end position="214"/>
    </location>
</feature>
<evidence type="ECO:0000313" key="3">
    <source>
        <dbReference type="Proteomes" id="UP000603640"/>
    </source>
</evidence>
<dbReference type="RefSeq" id="WP_187067730.1">
    <property type="nucleotide sequence ID" value="NZ_JACRVF010000003.1"/>
</dbReference>
<keyword evidence="1" id="KW-0732">Signal</keyword>
<evidence type="ECO:0000313" key="2">
    <source>
        <dbReference type="EMBL" id="MBC5993720.1"/>
    </source>
</evidence>
<dbReference type="AlphaFoldDB" id="A0A923N6C0"/>
<reference evidence="2" key="1">
    <citation type="submission" date="2020-08" db="EMBL/GenBank/DDBJ databases">
        <title>Pontibacter sp. SD6 16S ribosomal RNA gene Genome sequencing and assembly.</title>
        <authorList>
            <person name="Kang M."/>
        </authorList>
    </citation>
    <scope>NUCLEOTIDE SEQUENCE</scope>
    <source>
        <strain evidence="2">SD6</strain>
    </source>
</reference>
<organism evidence="2 3">
    <name type="scientific">Pontibacter cellulosilyticus</name>
    <dbReference type="NCBI Taxonomy" id="1720253"/>
    <lineage>
        <taxon>Bacteria</taxon>
        <taxon>Pseudomonadati</taxon>
        <taxon>Bacteroidota</taxon>
        <taxon>Cytophagia</taxon>
        <taxon>Cytophagales</taxon>
        <taxon>Hymenobacteraceae</taxon>
        <taxon>Pontibacter</taxon>
    </lineage>
</organism>
<gene>
    <name evidence="2" type="ORF">H8S84_12815</name>
</gene>
<name>A0A923N6C0_9BACT</name>
<sequence length="214" mass="24385">MPKLPFIFALLLFFSACSTEKSTSNTEETVAKDTTETKPQAAPEDNFQTAFSTYFEALQNSDTAAFNQFIHPKYGLWVIEQPGAVPKMTQVHDIRNFGREYQGKSFFTIALEIKQCNLVEEPFPSFDCADLNYDAGKTGYSKDGCFVWDAEKFKTSGYWNYASLSEAKIQQIIETLPLVQKTVLHTNTSFEFHFGKVDDQWYLLFAKIMYPCSA</sequence>
<proteinExistence type="predicted"/>
<feature type="signal peptide" evidence="1">
    <location>
        <begin position="1"/>
        <end position="18"/>
    </location>
</feature>
<dbReference type="PROSITE" id="PS51257">
    <property type="entry name" value="PROKAR_LIPOPROTEIN"/>
    <property type="match status" value="1"/>
</dbReference>
<keyword evidence="3" id="KW-1185">Reference proteome</keyword>